<organism evidence="1 2">
    <name type="scientific">Paraburkholderia panacisoli</name>
    <dbReference type="NCBI Taxonomy" id="2603818"/>
    <lineage>
        <taxon>Bacteria</taxon>
        <taxon>Pseudomonadati</taxon>
        <taxon>Pseudomonadota</taxon>
        <taxon>Betaproteobacteria</taxon>
        <taxon>Burkholderiales</taxon>
        <taxon>Burkholderiaceae</taxon>
        <taxon>Paraburkholderia</taxon>
    </lineage>
</organism>
<evidence type="ECO:0000313" key="1">
    <source>
        <dbReference type="EMBL" id="KAA1006520.1"/>
    </source>
</evidence>
<dbReference type="Proteomes" id="UP000325273">
    <property type="component" value="Unassembled WGS sequence"/>
</dbReference>
<sequence>MTPRAKYLHYWYEISATSTGPDGSPWQGELRLGRYAADGSEETILDRHLVPGFFDTEPQARDAADAYARVYIDQL</sequence>
<protein>
    <submittedName>
        <fullName evidence="1">Uncharacterized protein</fullName>
    </submittedName>
</protein>
<keyword evidence="2" id="KW-1185">Reference proteome</keyword>
<dbReference type="EMBL" id="VTUZ01000019">
    <property type="protein sequence ID" value="KAA1006520.1"/>
    <property type="molecule type" value="Genomic_DNA"/>
</dbReference>
<name>A0A5B0GUD3_9BURK</name>
<dbReference type="AlphaFoldDB" id="A0A5B0GUD3"/>
<proteinExistence type="predicted"/>
<reference evidence="1 2" key="1">
    <citation type="submission" date="2019-08" db="EMBL/GenBank/DDBJ databases">
        <title>Paraburkholderia sp. DCY113.</title>
        <authorList>
            <person name="Kang J."/>
        </authorList>
    </citation>
    <scope>NUCLEOTIDE SEQUENCE [LARGE SCALE GENOMIC DNA]</scope>
    <source>
        <strain evidence="1 2">DCY113</strain>
    </source>
</reference>
<evidence type="ECO:0000313" key="2">
    <source>
        <dbReference type="Proteomes" id="UP000325273"/>
    </source>
</evidence>
<accession>A0A5B0GUD3</accession>
<gene>
    <name evidence="1" type="ORF">FVF58_26055</name>
</gene>
<comment type="caution">
    <text evidence="1">The sequence shown here is derived from an EMBL/GenBank/DDBJ whole genome shotgun (WGS) entry which is preliminary data.</text>
</comment>